<name>A0ABD0LTS6_9CAEN</name>
<comment type="caution">
    <text evidence="1">The sequence shown here is derived from an EMBL/GenBank/DDBJ whole genome shotgun (WGS) entry which is preliminary data.</text>
</comment>
<evidence type="ECO:0000313" key="1">
    <source>
        <dbReference type="EMBL" id="KAK7503045.1"/>
    </source>
</evidence>
<gene>
    <name evidence="1" type="ORF">BaRGS_00005671</name>
</gene>
<organism evidence="1 2">
    <name type="scientific">Batillaria attramentaria</name>
    <dbReference type="NCBI Taxonomy" id="370345"/>
    <lineage>
        <taxon>Eukaryota</taxon>
        <taxon>Metazoa</taxon>
        <taxon>Spiralia</taxon>
        <taxon>Lophotrochozoa</taxon>
        <taxon>Mollusca</taxon>
        <taxon>Gastropoda</taxon>
        <taxon>Caenogastropoda</taxon>
        <taxon>Sorbeoconcha</taxon>
        <taxon>Cerithioidea</taxon>
        <taxon>Batillariidae</taxon>
        <taxon>Batillaria</taxon>
    </lineage>
</organism>
<evidence type="ECO:0000313" key="2">
    <source>
        <dbReference type="Proteomes" id="UP001519460"/>
    </source>
</evidence>
<reference evidence="1 2" key="1">
    <citation type="journal article" date="2023" name="Sci. Data">
        <title>Genome assembly of the Korean intertidal mud-creeper Batillaria attramentaria.</title>
        <authorList>
            <person name="Patra A.K."/>
            <person name="Ho P.T."/>
            <person name="Jun S."/>
            <person name="Lee S.J."/>
            <person name="Kim Y."/>
            <person name="Won Y.J."/>
        </authorList>
    </citation>
    <scope>NUCLEOTIDE SEQUENCE [LARGE SCALE GENOMIC DNA]</scope>
    <source>
        <strain evidence="1">Wonlab-2016</strain>
    </source>
</reference>
<protein>
    <submittedName>
        <fullName evidence="1">Uncharacterized protein</fullName>
    </submittedName>
</protein>
<proteinExistence type="predicted"/>
<dbReference type="AlphaFoldDB" id="A0ABD0LTS6"/>
<accession>A0ABD0LTS6</accession>
<sequence length="112" mass="12455">MDNYSFSFSGPSWPTQVRSFLSQFFDAFSAFSKHIAPTYRHDRCESRSRSDSVGQSVSAQSDHYRVHCATSWAWVASVVGALGRVTVARCFSLELKLTVLTVSQPRSGQISV</sequence>
<keyword evidence="2" id="KW-1185">Reference proteome</keyword>
<dbReference type="Proteomes" id="UP001519460">
    <property type="component" value="Unassembled WGS sequence"/>
</dbReference>
<dbReference type="EMBL" id="JACVVK020000022">
    <property type="protein sequence ID" value="KAK7503045.1"/>
    <property type="molecule type" value="Genomic_DNA"/>
</dbReference>